<dbReference type="Proteomes" id="UP000252884">
    <property type="component" value="Unassembled WGS sequence"/>
</dbReference>
<sequence>MARPRVWLDTNVVVRLLVGDDRAQLARAMKLLNTHTCTVSAAVLMECECVLRGFFKLDVQTIALSLQEFLSIDHVAAEHPTQVQAILAAYAAGLDFADAVHAYQRPEDESLVTFDKQFVRRAANVGVRGVRVPG</sequence>
<name>A0A368XT47_9BURK</name>
<dbReference type="SUPFAM" id="SSF88723">
    <property type="entry name" value="PIN domain-like"/>
    <property type="match status" value="1"/>
</dbReference>
<dbReference type="Pfam" id="PF01850">
    <property type="entry name" value="PIN"/>
    <property type="match status" value="1"/>
</dbReference>
<comment type="caution">
    <text evidence="2">The sequence shown here is derived from an EMBL/GenBank/DDBJ whole genome shotgun (WGS) entry which is preliminary data.</text>
</comment>
<feature type="domain" description="PIN" evidence="1">
    <location>
        <begin position="8"/>
        <end position="122"/>
    </location>
</feature>
<dbReference type="InterPro" id="IPR029060">
    <property type="entry name" value="PIN-like_dom_sf"/>
</dbReference>
<reference evidence="2 3" key="1">
    <citation type="submission" date="2018-07" db="EMBL/GenBank/DDBJ databases">
        <title>Genomic Encyclopedia of Type Strains, Phase IV (KMG-IV): sequencing the most valuable type-strain genomes for metagenomic binning, comparative biology and taxonomic classification.</title>
        <authorList>
            <person name="Goeker M."/>
        </authorList>
    </citation>
    <scope>NUCLEOTIDE SEQUENCE [LARGE SCALE GENOMIC DNA]</scope>
    <source>
        <strain evidence="2 3">DSM 21634</strain>
    </source>
</reference>
<dbReference type="CDD" id="cd18683">
    <property type="entry name" value="PIN_VapC-like"/>
    <property type="match status" value="1"/>
</dbReference>
<dbReference type="OrthoDB" id="32974at2"/>
<accession>A0A368XT47</accession>
<dbReference type="Gene3D" id="3.40.50.1010">
    <property type="entry name" value="5'-nuclease"/>
    <property type="match status" value="1"/>
</dbReference>
<evidence type="ECO:0000313" key="2">
    <source>
        <dbReference type="EMBL" id="RCW70336.1"/>
    </source>
</evidence>
<dbReference type="AlphaFoldDB" id="A0A368XT47"/>
<organism evidence="2 3">
    <name type="scientific">Pseudorhodoferax soli</name>
    <dbReference type="NCBI Taxonomy" id="545864"/>
    <lineage>
        <taxon>Bacteria</taxon>
        <taxon>Pseudomonadati</taxon>
        <taxon>Pseudomonadota</taxon>
        <taxon>Betaproteobacteria</taxon>
        <taxon>Burkholderiales</taxon>
        <taxon>Comamonadaceae</taxon>
    </lineage>
</organism>
<dbReference type="InterPro" id="IPR002716">
    <property type="entry name" value="PIN_dom"/>
</dbReference>
<gene>
    <name evidence="2" type="ORF">DES41_105278</name>
</gene>
<keyword evidence="3" id="KW-1185">Reference proteome</keyword>
<dbReference type="EMBL" id="QPJK01000005">
    <property type="protein sequence ID" value="RCW70336.1"/>
    <property type="molecule type" value="Genomic_DNA"/>
</dbReference>
<protein>
    <submittedName>
        <fullName evidence="2">Putative nucleic-acid-binding protein</fullName>
    </submittedName>
</protein>
<dbReference type="RefSeq" id="WP_114469284.1">
    <property type="nucleotide sequence ID" value="NZ_QPJK01000005.1"/>
</dbReference>
<proteinExistence type="predicted"/>
<evidence type="ECO:0000313" key="3">
    <source>
        <dbReference type="Proteomes" id="UP000252884"/>
    </source>
</evidence>
<evidence type="ECO:0000259" key="1">
    <source>
        <dbReference type="Pfam" id="PF01850"/>
    </source>
</evidence>